<proteinExistence type="inferred from homology"/>
<dbReference type="InterPro" id="IPR026179">
    <property type="entry name" value="Slain"/>
</dbReference>
<dbReference type="GO" id="GO:0031122">
    <property type="term" value="P:cytoplasmic microtubule organization"/>
    <property type="evidence" value="ECO:0007669"/>
    <property type="project" value="TreeGrafter"/>
</dbReference>
<dbReference type="PANTHER" id="PTHR22406:SF7">
    <property type="entry name" value="NASCENT POLYPEPTIDE-ASSOCIATED COMPLEX SUBUNIT ALPHA, MUSCLE-SPECIFIC FORM"/>
    <property type="match status" value="1"/>
</dbReference>
<feature type="region of interest" description="Disordered" evidence="3">
    <location>
        <begin position="466"/>
        <end position="487"/>
    </location>
</feature>
<feature type="region of interest" description="Disordered" evidence="3">
    <location>
        <begin position="396"/>
        <end position="442"/>
    </location>
</feature>
<dbReference type="Proteomes" id="UP000324091">
    <property type="component" value="Chromosome 14"/>
</dbReference>
<evidence type="ECO:0000313" key="4">
    <source>
        <dbReference type="EMBL" id="TWW74872.1"/>
    </source>
</evidence>
<dbReference type="GO" id="GO:0031116">
    <property type="term" value="P:positive regulation of microtubule polymerization"/>
    <property type="evidence" value="ECO:0007669"/>
    <property type="project" value="TreeGrafter"/>
</dbReference>
<feature type="compositionally biased region" description="Polar residues" evidence="3">
    <location>
        <begin position="396"/>
        <end position="423"/>
    </location>
</feature>
<accession>A0A5C6P556</accession>
<name>A0A5C6P556_9TELE</name>
<organism evidence="4 5">
    <name type="scientific">Takifugu flavidus</name>
    <name type="common">sansaifugu</name>
    <dbReference type="NCBI Taxonomy" id="433684"/>
    <lineage>
        <taxon>Eukaryota</taxon>
        <taxon>Metazoa</taxon>
        <taxon>Chordata</taxon>
        <taxon>Craniata</taxon>
        <taxon>Vertebrata</taxon>
        <taxon>Euteleostomi</taxon>
        <taxon>Actinopterygii</taxon>
        <taxon>Neopterygii</taxon>
        <taxon>Teleostei</taxon>
        <taxon>Neoteleostei</taxon>
        <taxon>Acanthomorphata</taxon>
        <taxon>Eupercaria</taxon>
        <taxon>Tetraodontiformes</taxon>
        <taxon>Tetradontoidea</taxon>
        <taxon>Tetraodontidae</taxon>
        <taxon>Takifugu</taxon>
    </lineage>
</organism>
<keyword evidence="2" id="KW-0175">Coiled coil</keyword>
<evidence type="ECO:0000256" key="2">
    <source>
        <dbReference type="ARBA" id="ARBA00023054"/>
    </source>
</evidence>
<evidence type="ECO:0000256" key="1">
    <source>
        <dbReference type="ARBA" id="ARBA00006652"/>
    </source>
</evidence>
<feature type="compositionally biased region" description="Polar residues" evidence="3">
    <location>
        <begin position="432"/>
        <end position="442"/>
    </location>
</feature>
<gene>
    <name evidence="4" type="ORF">D4764_14G0008750</name>
</gene>
<comment type="caution">
    <text evidence="4">The sequence shown here is derived from an EMBL/GenBank/DDBJ whole genome shotgun (WGS) entry which is preliminary data.</text>
</comment>
<reference evidence="4 5" key="1">
    <citation type="submission" date="2019-04" db="EMBL/GenBank/DDBJ databases">
        <title>Chromosome genome assembly for Takifugu flavidus.</title>
        <authorList>
            <person name="Xiao S."/>
        </authorList>
    </citation>
    <scope>NUCLEOTIDE SEQUENCE [LARGE SCALE GENOMIC DNA]</scope>
    <source>
        <strain evidence="4">HTHZ2018</strain>
        <tissue evidence="4">Muscle</tissue>
    </source>
</reference>
<dbReference type="AlphaFoldDB" id="A0A5C6P556"/>
<evidence type="ECO:0000313" key="5">
    <source>
        <dbReference type="Proteomes" id="UP000324091"/>
    </source>
</evidence>
<dbReference type="Pfam" id="PF15301">
    <property type="entry name" value="SLAIN"/>
    <property type="match status" value="2"/>
</dbReference>
<dbReference type="GO" id="GO:0035371">
    <property type="term" value="C:microtubule plus-end"/>
    <property type="evidence" value="ECO:0007669"/>
    <property type="project" value="TreeGrafter"/>
</dbReference>
<dbReference type="PANTHER" id="PTHR22406">
    <property type="entry name" value="NASCENT POLYPEPTIDE-ASSOCIATED COMPLEX SUBUNIT ALPHA, MUSCLE-SPECIFIC FORM"/>
    <property type="match status" value="1"/>
</dbReference>
<dbReference type="EMBL" id="RHFK02000006">
    <property type="protein sequence ID" value="TWW74872.1"/>
    <property type="molecule type" value="Genomic_DNA"/>
</dbReference>
<sequence>MLLLIHPICCASVLNNPTQQSGSLDARVPCVPGGNDHRVQPKMEICHNSTSLSWNQSSSGNDLEKLGRLVGDMEFQDQLESGGSRYLHSQPPAAFDRGCGATAGRSADAHCNIWMDAERTATRNYNNLSLAMNARLRLESLKSGYNSAAPRCVTGGLLDKYKHLCDDEDSQESILDSVELLDVEDDVQDEESWLYQPSKTTFENRSQSALGWCRHVLDNPSPETEAACRSLINKLQHCSDRYFHRCPAVFRHSGSVGSSGPQTSHSAGTDSLDYSGLNSCRDATNSSYKLQDITDVHIVARMQEASLRHDFNSTPVSRRAAEPSATFPSYFDTFDETTQIKSGASLSSCWRSDVPSLNPSRRSLTSSESQRGCQSPKLSRLQQQVTQFKLLKLAQNQGAPTVQTRSPLRTSLRSLQAVRNSRSLDTDDYQPPDSQITYQPSGASADKLGSRFWSPSLLRPAAVLRSVRDHEKRQQRSQSASPRRIPHSARAHLSIIGRVFASPERGTAPAWARGGPSTQR</sequence>
<feature type="region of interest" description="Disordered" evidence="3">
    <location>
        <begin position="349"/>
        <end position="378"/>
    </location>
</feature>
<comment type="similarity">
    <text evidence="1">Belongs to the SLAIN motif-containing family.</text>
</comment>
<keyword evidence="5" id="KW-1185">Reference proteome</keyword>
<protein>
    <submittedName>
        <fullName evidence="4">SLAIN motif-containing protein-like</fullName>
    </submittedName>
</protein>
<dbReference type="GO" id="GO:0007020">
    <property type="term" value="P:microtubule nucleation"/>
    <property type="evidence" value="ECO:0007669"/>
    <property type="project" value="TreeGrafter"/>
</dbReference>
<evidence type="ECO:0000256" key="3">
    <source>
        <dbReference type="SAM" id="MobiDB-lite"/>
    </source>
</evidence>